<comment type="catalytic activity">
    <reaction evidence="16 17">
        <text>a ubiquinone + n Na(+)(in) + NADH + H(+) = a ubiquinol + n Na(+)(out) + NAD(+)</text>
        <dbReference type="Rhea" id="RHEA:47748"/>
        <dbReference type="Rhea" id="RHEA-COMP:9565"/>
        <dbReference type="Rhea" id="RHEA-COMP:9566"/>
        <dbReference type="ChEBI" id="CHEBI:15378"/>
        <dbReference type="ChEBI" id="CHEBI:16389"/>
        <dbReference type="ChEBI" id="CHEBI:17976"/>
        <dbReference type="ChEBI" id="CHEBI:29101"/>
        <dbReference type="ChEBI" id="CHEBI:57540"/>
        <dbReference type="ChEBI" id="CHEBI:57945"/>
        <dbReference type="EC" id="7.2.1.1"/>
    </reaction>
</comment>
<dbReference type="InterPro" id="IPR007329">
    <property type="entry name" value="FMN-bd"/>
</dbReference>
<dbReference type="GO" id="GO:0010181">
    <property type="term" value="F:FMN binding"/>
    <property type="evidence" value="ECO:0007669"/>
    <property type="project" value="UniProtKB-UniRule"/>
</dbReference>
<evidence type="ECO:0000256" key="1">
    <source>
        <dbReference type="ARBA" id="ARBA00022448"/>
    </source>
</evidence>
<evidence type="ECO:0000256" key="17">
    <source>
        <dbReference type="PIRNR" id="PIRNR009437"/>
    </source>
</evidence>
<organism evidence="19 20">
    <name type="scientific">Candidatus Bacteroides merdipullorum</name>
    <dbReference type="NCBI Taxonomy" id="2838474"/>
    <lineage>
        <taxon>Bacteria</taxon>
        <taxon>Pseudomonadati</taxon>
        <taxon>Bacteroidota</taxon>
        <taxon>Bacteroidia</taxon>
        <taxon>Bacteroidales</taxon>
        <taxon>Bacteroidaceae</taxon>
        <taxon>Bacteroides</taxon>
    </lineage>
</organism>
<keyword evidence="4 16" id="KW-0597">Phosphoprotein</keyword>
<evidence type="ECO:0000256" key="9">
    <source>
        <dbReference type="ARBA" id="ARBA00022989"/>
    </source>
</evidence>
<evidence type="ECO:0000256" key="5">
    <source>
        <dbReference type="ARBA" id="ARBA00022630"/>
    </source>
</evidence>
<evidence type="ECO:0000256" key="7">
    <source>
        <dbReference type="ARBA" id="ARBA00022692"/>
    </source>
</evidence>
<evidence type="ECO:0000256" key="12">
    <source>
        <dbReference type="ARBA" id="ARBA00023065"/>
    </source>
</evidence>
<dbReference type="PIRSF" id="PIRSF009437">
    <property type="entry name" value="NQR-1_subunit_C"/>
    <property type="match status" value="1"/>
</dbReference>
<dbReference type="GO" id="GO:0006814">
    <property type="term" value="P:sodium ion transport"/>
    <property type="evidence" value="ECO:0007669"/>
    <property type="project" value="UniProtKB-UniRule"/>
</dbReference>
<evidence type="ECO:0000259" key="18">
    <source>
        <dbReference type="SMART" id="SM00900"/>
    </source>
</evidence>
<evidence type="ECO:0000313" key="19">
    <source>
        <dbReference type="EMBL" id="HIZ01067.1"/>
    </source>
</evidence>
<evidence type="ECO:0000256" key="10">
    <source>
        <dbReference type="ARBA" id="ARBA00023027"/>
    </source>
</evidence>
<evidence type="ECO:0000256" key="16">
    <source>
        <dbReference type="HAMAP-Rule" id="MF_00427"/>
    </source>
</evidence>
<comment type="cofactor">
    <cofactor evidence="16 17">
        <name>FMN</name>
        <dbReference type="ChEBI" id="CHEBI:58210"/>
    </cofactor>
</comment>
<dbReference type="EC" id="7.2.1.1" evidence="16 17"/>
<evidence type="ECO:0000256" key="3">
    <source>
        <dbReference type="ARBA" id="ARBA00022519"/>
    </source>
</evidence>
<evidence type="ECO:0000256" key="13">
    <source>
        <dbReference type="ARBA" id="ARBA00023075"/>
    </source>
</evidence>
<keyword evidence="3" id="KW-0997">Cell inner membrane</keyword>
<comment type="similarity">
    <text evidence="16 17">Belongs to the NqrC family.</text>
</comment>
<gene>
    <name evidence="16" type="primary">nqrC</name>
    <name evidence="19" type="ORF">H9819_02285</name>
</gene>
<proteinExistence type="inferred from homology"/>
<comment type="caution">
    <text evidence="16">Lacks conserved residue(s) required for the propagation of feature annotation.</text>
</comment>
<evidence type="ECO:0000256" key="11">
    <source>
        <dbReference type="ARBA" id="ARBA00023053"/>
    </source>
</evidence>
<dbReference type="Proteomes" id="UP000824023">
    <property type="component" value="Unassembled WGS sequence"/>
</dbReference>
<evidence type="ECO:0000256" key="14">
    <source>
        <dbReference type="ARBA" id="ARBA00023136"/>
    </source>
</evidence>
<keyword evidence="9 16" id="KW-1133">Transmembrane helix</keyword>
<evidence type="ECO:0000256" key="15">
    <source>
        <dbReference type="ARBA" id="ARBA00023201"/>
    </source>
</evidence>
<dbReference type="PANTHER" id="PTHR37838:SF1">
    <property type="entry name" value="NA(+)-TRANSLOCATING NADH-QUINONE REDUCTASE SUBUNIT C"/>
    <property type="match status" value="1"/>
</dbReference>
<keyword evidence="12 16" id="KW-0406">Ion transport</keyword>
<keyword evidence="15 16" id="KW-0739">Sodium transport</keyword>
<protein>
    <recommendedName>
        <fullName evidence="16 17">Na(+)-translocating NADH-quinone reductase subunit C</fullName>
        <shortName evidence="16 17">Na(+)-NQR subunit C</shortName>
        <shortName evidence="16 17">Na(+)-translocating NQR subunit C</shortName>
        <ecNumber evidence="16 17">7.2.1.1</ecNumber>
    </recommendedName>
    <alternativeName>
        <fullName evidence="16 17">NQR complex subunit C</fullName>
    </alternativeName>
    <alternativeName>
        <fullName evidence="16 17">NQR-1 subunit C</fullName>
    </alternativeName>
</protein>
<keyword evidence="11 16" id="KW-0915">Sodium</keyword>
<reference evidence="19" key="2">
    <citation type="submission" date="2021-04" db="EMBL/GenBank/DDBJ databases">
        <authorList>
            <person name="Gilroy R."/>
        </authorList>
    </citation>
    <scope>NUCLEOTIDE SEQUENCE</scope>
    <source>
        <strain evidence="19">ChiHjej12B11-24981</strain>
    </source>
</reference>
<evidence type="ECO:0000256" key="8">
    <source>
        <dbReference type="ARBA" id="ARBA00022967"/>
    </source>
</evidence>
<feature type="transmembrane region" description="Helical" evidence="16">
    <location>
        <begin position="6"/>
        <end position="27"/>
    </location>
</feature>
<dbReference type="SMART" id="SM00900">
    <property type="entry name" value="FMN_bind"/>
    <property type="match status" value="1"/>
</dbReference>
<comment type="caution">
    <text evidence="19">The sequence shown here is derived from an EMBL/GenBank/DDBJ whole genome shotgun (WGS) entry which is preliminary data.</text>
</comment>
<keyword evidence="8 16" id="KW-1278">Translocase</keyword>
<comment type="subunit">
    <text evidence="16 17">Composed of six subunits; NqrA, NqrB, NqrC, NqrD, NqrE and NqrF.</text>
</comment>
<dbReference type="Pfam" id="PF04205">
    <property type="entry name" value="FMN_bind"/>
    <property type="match status" value="1"/>
</dbReference>
<accession>A0A9D2A534</accession>
<reference evidence="19" key="1">
    <citation type="journal article" date="2021" name="PeerJ">
        <title>Extensive microbial diversity within the chicken gut microbiome revealed by metagenomics and culture.</title>
        <authorList>
            <person name="Gilroy R."/>
            <person name="Ravi A."/>
            <person name="Getino M."/>
            <person name="Pursley I."/>
            <person name="Horton D.L."/>
            <person name="Alikhan N.F."/>
            <person name="Baker D."/>
            <person name="Gharbi K."/>
            <person name="Hall N."/>
            <person name="Watson M."/>
            <person name="Adriaenssens E.M."/>
            <person name="Foster-Nyarko E."/>
            <person name="Jarju S."/>
            <person name="Secka A."/>
            <person name="Antonio M."/>
            <person name="Oren A."/>
            <person name="Chaudhuri R.R."/>
            <person name="La Ragione R."/>
            <person name="Hildebrand F."/>
            <person name="Pallen M.J."/>
        </authorList>
    </citation>
    <scope>NUCLEOTIDE SEQUENCE</scope>
    <source>
        <strain evidence="19">ChiHjej12B11-24981</strain>
    </source>
</reference>
<sequence length="229" mass="25103">MNTNSNTYTIIYASVMVIIVAFLLAFVSSSLRDRQGKNVEMDTKKQILAALNIRNVEDAEAEYNKYITGDMLMQPDGSLAKNTGDFATSYEKEVKENNRLHIFVANVDGQTKYVFPVYGVGLWGAIWGYVALNEDKNTVYGVYFSHASETPGLGAEIASEAFQGEFPGRKTLENGEIALNVVKNGKVSNSEYEVDGISGGTITSVAVGNMLKTCLGNYKVFLTLKDTEE</sequence>
<feature type="domain" description="FMN-binding" evidence="18">
    <location>
        <begin position="121"/>
        <end position="218"/>
    </location>
</feature>
<dbReference type="HAMAP" id="MF_00427">
    <property type="entry name" value="NqrC"/>
    <property type="match status" value="1"/>
</dbReference>
<dbReference type="AlphaFoldDB" id="A0A9D2A534"/>
<keyword evidence="7 16" id="KW-0812">Transmembrane</keyword>
<keyword evidence="14 16" id="KW-0472">Membrane</keyword>
<dbReference type="NCBIfam" id="TIGR01938">
    <property type="entry name" value="nqrC"/>
    <property type="match status" value="1"/>
</dbReference>
<dbReference type="InterPro" id="IPR010204">
    <property type="entry name" value="NqrC"/>
</dbReference>
<keyword evidence="2 16" id="KW-1003">Cell membrane</keyword>
<evidence type="ECO:0000256" key="2">
    <source>
        <dbReference type="ARBA" id="ARBA00022475"/>
    </source>
</evidence>
<evidence type="ECO:0000256" key="4">
    <source>
        <dbReference type="ARBA" id="ARBA00022553"/>
    </source>
</evidence>
<evidence type="ECO:0000313" key="20">
    <source>
        <dbReference type="Proteomes" id="UP000824023"/>
    </source>
</evidence>
<dbReference type="GO" id="GO:0005886">
    <property type="term" value="C:plasma membrane"/>
    <property type="evidence" value="ECO:0007669"/>
    <property type="project" value="UniProtKB-SubCell"/>
</dbReference>
<evidence type="ECO:0000256" key="6">
    <source>
        <dbReference type="ARBA" id="ARBA00022643"/>
    </source>
</evidence>
<dbReference type="GO" id="GO:0016655">
    <property type="term" value="F:oxidoreductase activity, acting on NAD(P)H, quinone or similar compound as acceptor"/>
    <property type="evidence" value="ECO:0007669"/>
    <property type="project" value="UniProtKB-UniRule"/>
</dbReference>
<keyword evidence="13 16" id="KW-0830">Ubiquinone</keyword>
<comment type="function">
    <text evidence="16">NQR complex catalyzes the reduction of ubiquinone-1 to ubiquinol by two successive reactions, coupled with the transport of Na(+) ions from the cytoplasm to the periplasm. NqrA to NqrE are probably involved in the second step, the conversion of ubisemiquinone to ubiquinol.</text>
</comment>
<keyword evidence="10 16" id="KW-0520">NAD</keyword>
<comment type="subcellular location">
    <subcellularLocation>
        <location evidence="16">Cell membrane</location>
        <topology evidence="16">Single-pass membrane protein</topology>
    </subcellularLocation>
</comment>
<dbReference type="EMBL" id="DXCK01000037">
    <property type="protein sequence ID" value="HIZ01067.1"/>
    <property type="molecule type" value="Genomic_DNA"/>
</dbReference>
<name>A0A9D2A534_9BACE</name>
<feature type="modified residue" description="FMN phosphoryl threonine" evidence="16">
    <location>
        <position position="201"/>
    </location>
</feature>
<dbReference type="PANTHER" id="PTHR37838">
    <property type="entry name" value="NA(+)-TRANSLOCATING NADH-QUINONE REDUCTASE SUBUNIT C"/>
    <property type="match status" value="1"/>
</dbReference>
<keyword evidence="5 16" id="KW-0285">Flavoprotein</keyword>
<dbReference type="NCBIfam" id="NF003750">
    <property type="entry name" value="PRK05346.2-1"/>
    <property type="match status" value="1"/>
</dbReference>
<keyword evidence="6 16" id="KW-0288">FMN</keyword>
<keyword evidence="1 16" id="KW-0813">Transport</keyword>